<dbReference type="AlphaFoldDB" id="A0A543HU14"/>
<keyword evidence="3" id="KW-1185">Reference proteome</keyword>
<accession>A0A543HU14</accession>
<dbReference type="Pfam" id="PF10005">
    <property type="entry name" value="Zn_ribbon_DZR_6"/>
    <property type="match status" value="1"/>
</dbReference>
<evidence type="ECO:0000313" key="3">
    <source>
        <dbReference type="Proteomes" id="UP000316747"/>
    </source>
</evidence>
<evidence type="ECO:0000313" key="2">
    <source>
        <dbReference type="EMBL" id="TQM61749.1"/>
    </source>
</evidence>
<dbReference type="InterPro" id="IPR011201">
    <property type="entry name" value="Zinc-ribbon_6_bact"/>
</dbReference>
<feature type="domain" description="Zinc-ribbon" evidence="1">
    <location>
        <begin position="4"/>
        <end position="79"/>
    </location>
</feature>
<dbReference type="PIRSF" id="PIRSF012641">
    <property type="entry name" value="UCP012641"/>
    <property type="match status" value="1"/>
</dbReference>
<dbReference type="OrthoDB" id="256753at2"/>
<dbReference type="RefSeq" id="WP_141843580.1">
    <property type="nucleotide sequence ID" value="NZ_VFPM01000002.1"/>
</dbReference>
<name>A0A543HU14_9MICO</name>
<dbReference type="Pfam" id="PF15887">
    <property type="entry name" value="Peptidase_Mx"/>
    <property type="match status" value="1"/>
</dbReference>
<comment type="caution">
    <text evidence="2">The sequence shown here is derived from an EMBL/GenBank/DDBJ whole genome shotgun (WGS) entry which is preliminary data.</text>
</comment>
<proteinExistence type="predicted"/>
<dbReference type="EMBL" id="VFPM01000002">
    <property type="protein sequence ID" value="TQM61749.1"/>
    <property type="molecule type" value="Genomic_DNA"/>
</dbReference>
<gene>
    <name evidence="2" type="ORF">FBY41_1763</name>
</gene>
<protein>
    <recommendedName>
        <fullName evidence="1">Zinc-ribbon domain-containing protein</fullName>
    </recommendedName>
</protein>
<organism evidence="2 3">
    <name type="scientific">Humibacillus xanthopallidus</name>
    <dbReference type="NCBI Taxonomy" id="412689"/>
    <lineage>
        <taxon>Bacteria</taxon>
        <taxon>Bacillati</taxon>
        <taxon>Actinomycetota</taxon>
        <taxon>Actinomycetes</taxon>
        <taxon>Micrococcales</taxon>
        <taxon>Intrasporangiaceae</taxon>
        <taxon>Humibacillus</taxon>
    </lineage>
</organism>
<reference evidence="2 3" key="1">
    <citation type="submission" date="2019-06" db="EMBL/GenBank/DDBJ databases">
        <title>Genome sequencing of plant associated microbes to promote plant fitness in Sorghum bicolor and Oryza sativa.</title>
        <authorList>
            <person name="Coleman-Derr D."/>
        </authorList>
    </citation>
    <scope>NUCLEOTIDE SEQUENCE [LARGE SCALE GENOMIC DNA]</scope>
    <source>
        <strain evidence="2 3">KV-663</strain>
    </source>
</reference>
<evidence type="ECO:0000259" key="1">
    <source>
        <dbReference type="Pfam" id="PF10005"/>
    </source>
</evidence>
<dbReference type="Proteomes" id="UP000316747">
    <property type="component" value="Unassembled WGS sequence"/>
</dbReference>
<dbReference type="InterPro" id="IPR031321">
    <property type="entry name" value="UCP012641"/>
</dbReference>
<sequence>MRAFACAVCSSLLGFENSVCVTCGTDQGFSMPRMALVPVPTDGSAVACANLGPVGCQWLVDRPGQLCLSCRLTRKRPNDADSEGLAAWAKTEAAKRRLIYQLLDLVLPVVSLDDDPAGVAFELLSSRDESVITGHANGVVTIDLAEGNDAKLEAMRLQMGEAYRTMLGHLRHETGHYYWQVLVDAAVPQAGWVRDEDSRRAWERGEDSLAAFRELFGDERADYAEALEKHYDDGPPAGWRSAHVSEYATSHPWEDWAETFAHYLHITDSIQTAAAYGIVVEGADVVDAKAQHLRTRPVDAPSELPTVEALIAHWLPLSYALNASNRSMGHDDLYPFVLSETVIAKLAFVHYLVRRG</sequence>